<evidence type="ECO:0000256" key="10">
    <source>
        <dbReference type="ARBA" id="ARBA00023204"/>
    </source>
</evidence>
<dbReference type="OrthoDB" id="10060499at2759"/>
<dbReference type="AlphaFoldDB" id="A0A835YPQ1"/>
<dbReference type="EMBL" id="JAFCMP010000557">
    <property type="protein sequence ID" value="KAG5174949.1"/>
    <property type="molecule type" value="Genomic_DNA"/>
</dbReference>
<comment type="subcellular location">
    <subcellularLocation>
        <location evidence="1">Nucleus</location>
    </subcellularLocation>
</comment>
<keyword evidence="6 12" id="KW-0347">Helicase</keyword>
<dbReference type="InterPro" id="IPR041048">
    <property type="entry name" value="RuvB-like_C"/>
</dbReference>
<name>A0A835YPQ1_9STRA</name>
<dbReference type="FunFam" id="1.10.8.60:FF:000010">
    <property type="entry name" value="RuvB-like helicase"/>
    <property type="match status" value="1"/>
</dbReference>
<comment type="similarity">
    <text evidence="2 12">Belongs to the RuvB family.</text>
</comment>
<dbReference type="GO" id="GO:0016787">
    <property type="term" value="F:hydrolase activity"/>
    <property type="evidence" value="ECO:0007669"/>
    <property type="project" value="UniProtKB-KW"/>
</dbReference>
<evidence type="ECO:0000256" key="4">
    <source>
        <dbReference type="ARBA" id="ARBA00022763"/>
    </source>
</evidence>
<comment type="caution">
    <text evidence="15">The sequence shown here is derived from an EMBL/GenBank/DDBJ whole genome shotgun (WGS) entry which is preliminary data.</text>
</comment>
<comment type="catalytic activity">
    <reaction evidence="12">
        <text>ATP + H2O = ADP + phosphate + H(+)</text>
        <dbReference type="Rhea" id="RHEA:13065"/>
        <dbReference type="ChEBI" id="CHEBI:15377"/>
        <dbReference type="ChEBI" id="CHEBI:15378"/>
        <dbReference type="ChEBI" id="CHEBI:30616"/>
        <dbReference type="ChEBI" id="CHEBI:43474"/>
        <dbReference type="ChEBI" id="CHEBI:456216"/>
        <dbReference type="EC" id="3.6.4.12"/>
    </reaction>
</comment>
<dbReference type="InterPro" id="IPR012340">
    <property type="entry name" value="NA-bd_OB-fold"/>
</dbReference>
<evidence type="ECO:0000256" key="9">
    <source>
        <dbReference type="ARBA" id="ARBA00023163"/>
    </source>
</evidence>
<evidence type="ECO:0000313" key="15">
    <source>
        <dbReference type="EMBL" id="KAG5174949.1"/>
    </source>
</evidence>
<evidence type="ECO:0000256" key="12">
    <source>
        <dbReference type="RuleBase" id="RU363048"/>
    </source>
</evidence>
<dbReference type="GO" id="GO:0006281">
    <property type="term" value="P:DNA repair"/>
    <property type="evidence" value="ECO:0007669"/>
    <property type="project" value="UniProtKB-KW"/>
</dbReference>
<gene>
    <name evidence="15" type="ORF">JKP88DRAFT_266045</name>
</gene>
<dbReference type="InterPro" id="IPR027238">
    <property type="entry name" value="RuvB-like"/>
</dbReference>
<keyword evidence="10" id="KW-0234">DNA repair</keyword>
<dbReference type="Gene3D" id="3.40.50.300">
    <property type="entry name" value="P-loop containing nucleotide triphosphate hydrolases"/>
    <property type="match status" value="2"/>
</dbReference>
<feature type="region of interest" description="Disordered" evidence="13">
    <location>
        <begin position="500"/>
        <end position="539"/>
    </location>
</feature>
<dbReference type="Pfam" id="PF06068">
    <property type="entry name" value="TIP49"/>
    <property type="match status" value="2"/>
</dbReference>
<dbReference type="InterPro" id="IPR027417">
    <property type="entry name" value="P-loop_NTPase"/>
</dbReference>
<dbReference type="GO" id="GO:0003678">
    <property type="term" value="F:DNA helicase activity"/>
    <property type="evidence" value="ECO:0007669"/>
    <property type="project" value="UniProtKB-EC"/>
</dbReference>
<evidence type="ECO:0000256" key="8">
    <source>
        <dbReference type="ARBA" id="ARBA00023015"/>
    </source>
</evidence>
<keyword evidence="3 12" id="KW-0547">Nucleotide-binding</keyword>
<keyword evidence="8 12" id="KW-0805">Transcription regulation</keyword>
<dbReference type="GO" id="GO:0005634">
    <property type="term" value="C:nucleus"/>
    <property type="evidence" value="ECO:0007669"/>
    <property type="project" value="UniProtKB-SubCell"/>
</dbReference>
<dbReference type="SUPFAM" id="SSF50249">
    <property type="entry name" value="Nucleic acid-binding proteins"/>
    <property type="match status" value="1"/>
</dbReference>
<reference evidence="15" key="1">
    <citation type="submission" date="2021-02" db="EMBL/GenBank/DDBJ databases">
        <title>First Annotated Genome of the Yellow-green Alga Tribonema minus.</title>
        <authorList>
            <person name="Mahan K.M."/>
        </authorList>
    </citation>
    <scope>NUCLEOTIDE SEQUENCE</scope>
    <source>
        <strain evidence="15">UTEX B ZZ1240</strain>
    </source>
</reference>
<organism evidence="15 16">
    <name type="scientific">Tribonema minus</name>
    <dbReference type="NCBI Taxonomy" id="303371"/>
    <lineage>
        <taxon>Eukaryota</taxon>
        <taxon>Sar</taxon>
        <taxon>Stramenopiles</taxon>
        <taxon>Ochrophyta</taxon>
        <taxon>PX clade</taxon>
        <taxon>Xanthophyceae</taxon>
        <taxon>Tribonematales</taxon>
        <taxon>Tribonemataceae</taxon>
        <taxon>Tribonema</taxon>
    </lineage>
</organism>
<dbReference type="EC" id="3.6.4.12" evidence="12"/>
<evidence type="ECO:0000313" key="16">
    <source>
        <dbReference type="Proteomes" id="UP000664859"/>
    </source>
</evidence>
<protein>
    <recommendedName>
        <fullName evidence="12">RuvB-like helicase</fullName>
        <ecNumber evidence="12">3.6.4.12</ecNumber>
    </recommendedName>
</protein>
<keyword evidence="5 12" id="KW-0378">Hydrolase</keyword>
<evidence type="ECO:0000256" key="13">
    <source>
        <dbReference type="SAM" id="MobiDB-lite"/>
    </source>
</evidence>
<evidence type="ECO:0000256" key="7">
    <source>
        <dbReference type="ARBA" id="ARBA00022840"/>
    </source>
</evidence>
<proteinExistence type="inferred from homology"/>
<dbReference type="GO" id="GO:0005524">
    <property type="term" value="F:ATP binding"/>
    <property type="evidence" value="ECO:0007669"/>
    <property type="project" value="UniProtKB-KW"/>
</dbReference>
<dbReference type="FunFam" id="3.40.50.300:FF:002221">
    <property type="entry name" value="RuvB-like 2"/>
    <property type="match status" value="2"/>
</dbReference>
<keyword evidence="11 12" id="KW-0539">Nucleus</keyword>
<dbReference type="InterPro" id="IPR042487">
    <property type="entry name" value="RuvBL1/2_DNA/RNA_bd_dom"/>
</dbReference>
<dbReference type="SMART" id="SM00382">
    <property type="entry name" value="AAA"/>
    <property type="match status" value="1"/>
</dbReference>
<dbReference type="Gene3D" id="1.10.8.60">
    <property type="match status" value="1"/>
</dbReference>
<evidence type="ECO:0000256" key="3">
    <source>
        <dbReference type="ARBA" id="ARBA00022741"/>
    </source>
</evidence>
<feature type="compositionally biased region" description="Acidic residues" evidence="13">
    <location>
        <begin position="501"/>
        <end position="539"/>
    </location>
</feature>
<keyword evidence="7 12" id="KW-0067">ATP-binding</keyword>
<accession>A0A835YPQ1</accession>
<dbReference type="PANTHER" id="PTHR11093">
    <property type="entry name" value="RUVB-RELATED REPTIN AND PONTIN"/>
    <property type="match status" value="1"/>
</dbReference>
<evidence type="ECO:0000256" key="1">
    <source>
        <dbReference type="ARBA" id="ARBA00004123"/>
    </source>
</evidence>
<sequence>MATGDVSLGATEVRDLTRIERIGAHSHIRGLGLDDALEPRDVSQGLVGQHAARRAAGIVYKMIQEGHIAGRAILLAGKPGTGKTALAMGLAQALGKDTPFTTIAGSEIFSLEMSKTEALTQAFRRSIGVKIMEETEIIEGEVVEVQVDTPAGGGDKTGRVTLCTTEMETVYDLGAKMIDALQKEKVTAGDVITIDKASGRITKLGRSFTRSRDYDAMGPQTRFVQCPEGELQKRKEVVHVVSLHEIDVINSRQQGFLALFAGDTGEIKSEVREQIDAKVAEWREEGKATIVPGVLFIDEVHMLDIECFSWLNRALETDLAPVLIIATNRGIVKIRGTNYRSPHGIPIDLLDRLMIISTVAYSEGEIRKILTIRNCWQQQNVTGSTNCRLPHGIPIDLLDRLMIISTVAYSEGEIRKIFTIRCEEEDVEMAEDALDLLTRIGIETSLRYAIHMIMAASLVCQKRKGTEVSVEDIKRVYGLFVDVKRSTQFLMEYQKEFMFNEVDEEEEEDDDDDDEDEDEDEADVEVDEAVDAQEAMDQD</sequence>
<dbReference type="Gene3D" id="2.40.50.360">
    <property type="entry name" value="RuvB-like helicase, domain II"/>
    <property type="match status" value="1"/>
</dbReference>
<keyword evidence="9 12" id="KW-0804">Transcription</keyword>
<dbReference type="InterPro" id="IPR010339">
    <property type="entry name" value="TIP49_P-loop"/>
</dbReference>
<evidence type="ECO:0000256" key="11">
    <source>
        <dbReference type="ARBA" id="ARBA00023242"/>
    </source>
</evidence>
<evidence type="ECO:0000256" key="5">
    <source>
        <dbReference type="ARBA" id="ARBA00022801"/>
    </source>
</evidence>
<dbReference type="Proteomes" id="UP000664859">
    <property type="component" value="Unassembled WGS sequence"/>
</dbReference>
<feature type="domain" description="AAA+ ATPase" evidence="14">
    <location>
        <begin position="69"/>
        <end position="360"/>
    </location>
</feature>
<evidence type="ECO:0000259" key="14">
    <source>
        <dbReference type="SMART" id="SM00382"/>
    </source>
</evidence>
<keyword evidence="16" id="KW-1185">Reference proteome</keyword>
<evidence type="ECO:0000256" key="2">
    <source>
        <dbReference type="ARBA" id="ARBA00007519"/>
    </source>
</evidence>
<evidence type="ECO:0000256" key="6">
    <source>
        <dbReference type="ARBA" id="ARBA00022806"/>
    </source>
</evidence>
<dbReference type="FunFam" id="2.40.50.360:FF:000002">
    <property type="entry name" value="RuvB-like helicase"/>
    <property type="match status" value="1"/>
</dbReference>
<dbReference type="SUPFAM" id="SSF52540">
    <property type="entry name" value="P-loop containing nucleoside triphosphate hydrolases"/>
    <property type="match status" value="1"/>
</dbReference>
<dbReference type="Pfam" id="PF17856">
    <property type="entry name" value="TIP49_C"/>
    <property type="match status" value="1"/>
</dbReference>
<dbReference type="InterPro" id="IPR003593">
    <property type="entry name" value="AAA+_ATPase"/>
</dbReference>
<keyword evidence="4" id="KW-0227">DNA damage</keyword>